<reference evidence="2 3" key="1">
    <citation type="submission" date="2020-04" db="EMBL/GenBank/DDBJ databases">
        <authorList>
            <person name="De Canck E."/>
        </authorList>
    </citation>
    <scope>NUCLEOTIDE SEQUENCE [LARGE SCALE GENOMIC DNA]</scope>
    <source>
        <strain evidence="2 3">LMG 3458</strain>
    </source>
</reference>
<dbReference type="InterPro" id="IPR011008">
    <property type="entry name" value="Dimeric_a/b-barrel"/>
</dbReference>
<dbReference type="Proteomes" id="UP000494111">
    <property type="component" value="Unassembled WGS sequence"/>
</dbReference>
<dbReference type="RefSeq" id="WP_175191057.1">
    <property type="nucleotide sequence ID" value="NZ_CADIJO010000001.1"/>
</dbReference>
<organism evidence="2 3">
    <name type="scientific">Achromobacter deleyi</name>
    <dbReference type="NCBI Taxonomy" id="1353891"/>
    <lineage>
        <taxon>Bacteria</taxon>
        <taxon>Pseudomonadati</taxon>
        <taxon>Pseudomonadota</taxon>
        <taxon>Betaproteobacteria</taxon>
        <taxon>Burkholderiales</taxon>
        <taxon>Alcaligenaceae</taxon>
        <taxon>Achromobacter</taxon>
    </lineage>
</organism>
<dbReference type="EMBL" id="CADIJO010000001">
    <property type="protein sequence ID" value="CAB3656067.1"/>
    <property type="molecule type" value="Genomic_DNA"/>
</dbReference>
<dbReference type="PANTHER" id="PTHR37811:SF2">
    <property type="entry name" value="ABM DOMAIN-CONTAINING PROTEIN"/>
    <property type="match status" value="1"/>
</dbReference>
<evidence type="ECO:0000313" key="2">
    <source>
        <dbReference type="EMBL" id="CAB3656067.1"/>
    </source>
</evidence>
<sequence>MIAVIFEVEPAEGNPDPYLRIAARLIDELKAIDGFISVERFQSLTTPGKLLSLSFWRDEEAVKRWRSLESHRQAQEAGRGGVFAHYRLRVAQVLRDYGMHERDEAPDDSRLRHG</sequence>
<feature type="domain" description="ABM" evidence="1">
    <location>
        <begin position="2"/>
        <end position="90"/>
    </location>
</feature>
<dbReference type="Gene3D" id="3.30.70.100">
    <property type="match status" value="1"/>
</dbReference>
<accession>A0A6S6Z944</accession>
<dbReference type="Pfam" id="PF03992">
    <property type="entry name" value="ABM"/>
    <property type="match status" value="1"/>
</dbReference>
<name>A0A6S6Z944_9BURK</name>
<evidence type="ECO:0000259" key="1">
    <source>
        <dbReference type="PROSITE" id="PS51725"/>
    </source>
</evidence>
<dbReference type="InterPro" id="IPR052936">
    <property type="entry name" value="Jasmonate_Hydroxylase-like"/>
</dbReference>
<proteinExistence type="predicted"/>
<dbReference type="SUPFAM" id="SSF54909">
    <property type="entry name" value="Dimeric alpha+beta barrel"/>
    <property type="match status" value="1"/>
</dbReference>
<dbReference type="AlphaFoldDB" id="A0A6S6Z944"/>
<evidence type="ECO:0000313" key="3">
    <source>
        <dbReference type="Proteomes" id="UP000494111"/>
    </source>
</evidence>
<protein>
    <recommendedName>
        <fullName evidence="1">ABM domain-containing protein</fullName>
    </recommendedName>
</protein>
<dbReference type="PROSITE" id="PS51725">
    <property type="entry name" value="ABM"/>
    <property type="match status" value="1"/>
</dbReference>
<dbReference type="PANTHER" id="PTHR37811">
    <property type="entry name" value="BLL5343 PROTEIN"/>
    <property type="match status" value="1"/>
</dbReference>
<dbReference type="InterPro" id="IPR007138">
    <property type="entry name" value="ABM_dom"/>
</dbReference>
<gene>
    <name evidence="2" type="ORF">LMG3458_00326</name>
</gene>